<name>A0A521FYH1_9BACT</name>
<accession>A0A521FYH1</accession>
<sequence length="201" mass="22167">MRKLFLISILLLASTSVHAEENKGDWIADAKTGCKVWNPVPASDESITWLGTCKDGKGDGKGSLDWYKNSELQSTITGVMQDGRCVQECSVKTKGGDSYVGEMKDNLPHGKGKIIRADGGKYEGEIKDGERHGKGTFVAKDGSLQEELWEAYGKLPAAVQELVDKNFELLKDDPCHPSLHLKRIEELWSVRVGTAISRPRH</sequence>
<protein>
    <submittedName>
        <fullName evidence="3">MORN repeat-containing protein</fullName>
    </submittedName>
</protein>
<dbReference type="EMBL" id="NQJD01000057">
    <property type="protein sequence ID" value="TAA73817.1"/>
    <property type="molecule type" value="Genomic_DNA"/>
</dbReference>
<reference evidence="3" key="1">
    <citation type="submission" date="2017-07" db="EMBL/GenBank/DDBJ databases">
        <title>The cable genome - Insights into the physiology and evolution of filamentous bacteria capable of sulfide oxidation via long distance electron transfer.</title>
        <authorList>
            <person name="Thorup C."/>
            <person name="Bjerg J.T."/>
            <person name="Schreiber L."/>
            <person name="Nielsen L.P."/>
            <person name="Kjeldsen K.U."/>
            <person name="Boesen T."/>
            <person name="Boggild A."/>
            <person name="Meysman F."/>
            <person name="Geelhoed J."/>
            <person name="Schramm A."/>
        </authorList>
    </citation>
    <scope>NUCLEOTIDE SEQUENCE [LARGE SCALE GENOMIC DNA]</scope>
    <source>
        <strain evidence="3">GS</strain>
    </source>
</reference>
<dbReference type="InterPro" id="IPR003409">
    <property type="entry name" value="MORN"/>
</dbReference>
<dbReference type="SMART" id="SM00698">
    <property type="entry name" value="MORN"/>
    <property type="match status" value="2"/>
</dbReference>
<feature type="signal peptide" evidence="2">
    <location>
        <begin position="1"/>
        <end position="19"/>
    </location>
</feature>
<evidence type="ECO:0000256" key="1">
    <source>
        <dbReference type="ARBA" id="ARBA00022737"/>
    </source>
</evidence>
<dbReference type="PANTHER" id="PTHR23084:SF263">
    <property type="entry name" value="MORN REPEAT-CONTAINING PROTEIN 1"/>
    <property type="match status" value="1"/>
</dbReference>
<keyword evidence="2" id="KW-0732">Signal</keyword>
<dbReference type="AlphaFoldDB" id="A0A521FYH1"/>
<keyword evidence="1" id="KW-0677">Repeat</keyword>
<evidence type="ECO:0000313" key="4">
    <source>
        <dbReference type="Proteomes" id="UP000316238"/>
    </source>
</evidence>
<comment type="caution">
    <text evidence="3">The sequence shown here is derived from an EMBL/GenBank/DDBJ whole genome shotgun (WGS) entry which is preliminary data.</text>
</comment>
<feature type="chain" id="PRO_5021729238" evidence="2">
    <location>
        <begin position="20"/>
        <end position="201"/>
    </location>
</feature>
<organism evidence="3 4">
    <name type="scientific">Candidatus Electronema aureum</name>
    <dbReference type="NCBI Taxonomy" id="2005002"/>
    <lineage>
        <taxon>Bacteria</taxon>
        <taxon>Pseudomonadati</taxon>
        <taxon>Thermodesulfobacteriota</taxon>
        <taxon>Desulfobulbia</taxon>
        <taxon>Desulfobulbales</taxon>
        <taxon>Desulfobulbaceae</taxon>
        <taxon>Candidatus Electronema</taxon>
    </lineage>
</organism>
<evidence type="ECO:0000313" key="3">
    <source>
        <dbReference type="EMBL" id="TAA73817.1"/>
    </source>
</evidence>
<dbReference type="PANTHER" id="PTHR23084">
    <property type="entry name" value="PHOSPHATIDYLINOSITOL-4-PHOSPHATE 5-KINASE RELATED"/>
    <property type="match status" value="1"/>
</dbReference>
<dbReference type="Pfam" id="PF02493">
    <property type="entry name" value="MORN"/>
    <property type="match status" value="2"/>
</dbReference>
<dbReference type="SUPFAM" id="SSF82185">
    <property type="entry name" value="Histone H3 K4-specific methyltransferase SET7/9 N-terminal domain"/>
    <property type="match status" value="1"/>
</dbReference>
<dbReference type="Proteomes" id="UP000316238">
    <property type="component" value="Unassembled WGS sequence"/>
</dbReference>
<evidence type="ECO:0000256" key="2">
    <source>
        <dbReference type="SAM" id="SignalP"/>
    </source>
</evidence>
<keyword evidence="4" id="KW-1185">Reference proteome</keyword>
<proteinExistence type="predicted"/>
<gene>
    <name evidence="3" type="ORF">CDV28_1572</name>
</gene>
<dbReference type="Gene3D" id="2.20.110.10">
    <property type="entry name" value="Histone H3 K4-specific methyltransferase SET7/9 N-terminal domain"/>
    <property type="match status" value="1"/>
</dbReference>